<dbReference type="eggNOG" id="ENOG502ZUW6">
    <property type="taxonomic scope" value="Bacteria"/>
</dbReference>
<dbReference type="Proteomes" id="UP000010388">
    <property type="component" value="Chromosome"/>
</dbReference>
<protein>
    <submittedName>
        <fullName evidence="1">Uncharacterized protein</fullName>
    </submittedName>
</protein>
<reference evidence="2" key="1">
    <citation type="journal article" date="2013" name="Proc. Natl. Acad. Sci. U.S.A.">
        <title>Improving the coverage of the cyanobacterial phylum using diversity-driven genome sequencing.</title>
        <authorList>
            <person name="Shih P.M."/>
            <person name="Wu D."/>
            <person name="Latifi A."/>
            <person name="Axen S.D."/>
            <person name="Fewer D.P."/>
            <person name="Talla E."/>
            <person name="Calteau A."/>
            <person name="Cai F."/>
            <person name="Tandeau de Marsac N."/>
            <person name="Rippka R."/>
            <person name="Herdman M."/>
            <person name="Sivonen K."/>
            <person name="Coursin T."/>
            <person name="Laurent T."/>
            <person name="Goodwin L."/>
            <person name="Nolan M."/>
            <person name="Davenport K.W."/>
            <person name="Han C.S."/>
            <person name="Rubin E.M."/>
            <person name="Eisen J.A."/>
            <person name="Woyke T."/>
            <person name="Gugger M."/>
            <person name="Kerfeld C.A."/>
        </authorList>
    </citation>
    <scope>NUCLEOTIDE SEQUENCE [LARGE SCALE GENOMIC DNA]</scope>
    <source>
        <strain evidence="2">ATCC 27147 / PCC 6307</strain>
    </source>
</reference>
<gene>
    <name evidence="1" type="ordered locus">Cyagr_1011</name>
</gene>
<accession>K9P440</accession>
<sequence>MPEWQAHPGTAPGWGDQPDVMARFLLLFRPRVPLQPTELVGRLDPLVLRFHADVEHRSPAHLSAIVRGEHETLRLQLIADVQAKADGPVLELVLMSREAMGAGAPLTKALFETLVTIAAEVMPELELVFRSDRDGALPDRN</sequence>
<dbReference type="STRING" id="292564.Cyagr_1011"/>
<proteinExistence type="predicted"/>
<evidence type="ECO:0000313" key="2">
    <source>
        <dbReference type="Proteomes" id="UP000010388"/>
    </source>
</evidence>
<dbReference type="KEGG" id="cgc:Cyagr_1011"/>
<dbReference type="EMBL" id="CP003495">
    <property type="protein sequence ID" value="AFY28192.1"/>
    <property type="molecule type" value="Genomic_DNA"/>
</dbReference>
<organism evidence="1 2">
    <name type="scientific">Cyanobium gracile (strain ATCC 27147 / PCC 6307)</name>
    <dbReference type="NCBI Taxonomy" id="292564"/>
    <lineage>
        <taxon>Bacteria</taxon>
        <taxon>Bacillati</taxon>
        <taxon>Cyanobacteriota</taxon>
        <taxon>Cyanophyceae</taxon>
        <taxon>Synechococcales</taxon>
        <taxon>Prochlorococcaceae</taxon>
        <taxon>Cyanobium</taxon>
    </lineage>
</organism>
<dbReference type="AlphaFoldDB" id="K9P440"/>
<dbReference type="HOGENOM" id="CLU_1822180_0_0_3"/>
<name>K9P440_CYAGP</name>
<evidence type="ECO:0000313" key="1">
    <source>
        <dbReference type="EMBL" id="AFY28192.1"/>
    </source>
</evidence>